<keyword evidence="1" id="KW-0472">Membrane</keyword>
<reference evidence="3 4" key="2">
    <citation type="journal article" date="2019" name="G3 (Bethesda)">
        <title>Hybrid Assembly of the Genome of the Entomopathogenic Nematode Steinernema carpocapsae Identifies the X-Chromosome.</title>
        <authorList>
            <person name="Serra L."/>
            <person name="Macchietto M."/>
            <person name="Macias-Munoz A."/>
            <person name="McGill C.J."/>
            <person name="Rodriguez I.M."/>
            <person name="Rodriguez B."/>
            <person name="Murad R."/>
            <person name="Mortazavi A."/>
        </authorList>
    </citation>
    <scope>NUCLEOTIDE SEQUENCE [LARGE SCALE GENOMIC DNA]</scope>
    <source>
        <strain evidence="3 4">ALL</strain>
    </source>
</reference>
<evidence type="ECO:0000313" key="4">
    <source>
        <dbReference type="Proteomes" id="UP000298663"/>
    </source>
</evidence>
<dbReference type="OrthoDB" id="10362761at2759"/>
<organism evidence="3 4">
    <name type="scientific">Steinernema carpocapsae</name>
    <name type="common">Entomopathogenic nematode</name>
    <dbReference type="NCBI Taxonomy" id="34508"/>
    <lineage>
        <taxon>Eukaryota</taxon>
        <taxon>Metazoa</taxon>
        <taxon>Ecdysozoa</taxon>
        <taxon>Nematoda</taxon>
        <taxon>Chromadorea</taxon>
        <taxon>Rhabditida</taxon>
        <taxon>Tylenchina</taxon>
        <taxon>Panagrolaimomorpha</taxon>
        <taxon>Strongyloidoidea</taxon>
        <taxon>Steinernematidae</taxon>
        <taxon>Steinernema</taxon>
    </lineage>
</organism>
<keyword evidence="4" id="KW-1185">Reference proteome</keyword>
<keyword evidence="1" id="KW-0812">Transmembrane</keyword>
<feature type="domain" description="7TM GPCR serpentine receptor class x (Srx)" evidence="2">
    <location>
        <begin position="19"/>
        <end position="264"/>
    </location>
</feature>
<evidence type="ECO:0000256" key="1">
    <source>
        <dbReference type="SAM" id="Phobius"/>
    </source>
</evidence>
<protein>
    <recommendedName>
        <fullName evidence="2">7TM GPCR serpentine receptor class x (Srx) domain-containing protein</fullName>
    </recommendedName>
</protein>
<accession>A0A4U5M7H2</accession>
<dbReference type="Pfam" id="PF10328">
    <property type="entry name" value="7TM_GPCR_Srx"/>
    <property type="match status" value="1"/>
</dbReference>
<feature type="transmembrane region" description="Helical" evidence="1">
    <location>
        <begin position="215"/>
        <end position="234"/>
    </location>
</feature>
<feature type="transmembrane region" description="Helical" evidence="1">
    <location>
        <begin position="12"/>
        <end position="35"/>
    </location>
</feature>
<proteinExistence type="predicted"/>
<dbReference type="Proteomes" id="UP000298663">
    <property type="component" value="Unassembled WGS sequence"/>
</dbReference>
<dbReference type="AlphaFoldDB" id="A0A4U5M7H2"/>
<dbReference type="InterPro" id="IPR019430">
    <property type="entry name" value="7TM_GPCR_serpentine_rcpt_Srx"/>
</dbReference>
<gene>
    <name evidence="3" type="ORF">L596_025333</name>
</gene>
<sequence>MNSTTIPYNYCISASILVISGTALILNMVSVPLAFRTPFKDSVFGVFLLFKSINCAIVAAAFVYWSFPLSIQPSVFNFVPLVVRQAIGIICITADGNATFFTFLVSVNRLVVLWNVRSRHDDRNVLFARIFSIAAILAGIGVSGFIHLHDELYPSYKNEWFDWGTGKSTPLGAKKIYYFYSLRIVSLALDIVAFVKLSQLLRKLSGNQNFSFDIYFFYLITLQHLTAFANTVFYTQWFDFPWMTTGISYALRYGMWQMCYLLDG</sequence>
<comment type="caution">
    <text evidence="3">The sequence shown here is derived from an EMBL/GenBank/DDBJ whole genome shotgun (WGS) entry which is preliminary data.</text>
</comment>
<feature type="transmembrane region" description="Helical" evidence="1">
    <location>
        <begin position="176"/>
        <end position="195"/>
    </location>
</feature>
<evidence type="ECO:0000259" key="2">
    <source>
        <dbReference type="Pfam" id="PF10328"/>
    </source>
</evidence>
<keyword evidence="1" id="KW-1133">Transmembrane helix</keyword>
<feature type="transmembrane region" description="Helical" evidence="1">
    <location>
        <begin position="126"/>
        <end position="148"/>
    </location>
</feature>
<evidence type="ECO:0000313" key="3">
    <source>
        <dbReference type="EMBL" id="TKR64856.1"/>
    </source>
</evidence>
<dbReference type="EMBL" id="AZBU02000009">
    <property type="protein sequence ID" value="TKR64856.1"/>
    <property type="molecule type" value="Genomic_DNA"/>
</dbReference>
<name>A0A4U5M7H2_STECR</name>
<feature type="transmembrane region" description="Helical" evidence="1">
    <location>
        <begin position="87"/>
        <end position="114"/>
    </location>
</feature>
<feature type="transmembrane region" description="Helical" evidence="1">
    <location>
        <begin position="42"/>
        <end position="67"/>
    </location>
</feature>
<reference evidence="3 4" key="1">
    <citation type="journal article" date="2015" name="Genome Biol.">
        <title>Comparative genomics of Steinernema reveals deeply conserved gene regulatory networks.</title>
        <authorList>
            <person name="Dillman A.R."/>
            <person name="Macchietto M."/>
            <person name="Porter C.F."/>
            <person name="Rogers A."/>
            <person name="Williams B."/>
            <person name="Antoshechkin I."/>
            <person name="Lee M.M."/>
            <person name="Goodwin Z."/>
            <person name="Lu X."/>
            <person name="Lewis E.E."/>
            <person name="Goodrich-Blair H."/>
            <person name="Stock S.P."/>
            <person name="Adams B.J."/>
            <person name="Sternberg P.W."/>
            <person name="Mortazavi A."/>
        </authorList>
    </citation>
    <scope>NUCLEOTIDE SEQUENCE [LARGE SCALE GENOMIC DNA]</scope>
    <source>
        <strain evidence="3 4">ALL</strain>
    </source>
</reference>